<proteinExistence type="predicted"/>
<gene>
    <name evidence="3" type="ORF">SAMN05660313_00267</name>
</gene>
<evidence type="ECO:0000256" key="1">
    <source>
        <dbReference type="SAM" id="MobiDB-lite"/>
    </source>
</evidence>
<evidence type="ECO:0008006" key="5">
    <source>
        <dbReference type="Google" id="ProtNLM"/>
    </source>
</evidence>
<sequence length="157" mass="18138">MKTKKIFFYATLTFVLSVSTVEAQYGYGNGYNNGSGRGRVRNQMPQTQSNEKPKPLTAEEIVELQMPKITEVIELNSFEQAVLSTTLTKYIKKYMELQILKLEGDKMRESIEKLQKEQSEELKAALPKEKYDAYVALEKEGFKKAKKKKKKKTKKKE</sequence>
<dbReference type="EMBL" id="FPIY01000001">
    <property type="protein sequence ID" value="SFW17090.1"/>
    <property type="molecule type" value="Genomic_DNA"/>
</dbReference>
<evidence type="ECO:0000313" key="4">
    <source>
        <dbReference type="Proteomes" id="UP000183257"/>
    </source>
</evidence>
<dbReference type="AlphaFoldDB" id="A0A1K1M1S9"/>
<feature type="chain" id="PRO_5013131685" description="LTXXQ motif family protein" evidence="2">
    <location>
        <begin position="24"/>
        <end position="157"/>
    </location>
</feature>
<reference evidence="4" key="1">
    <citation type="submission" date="2016-11" db="EMBL/GenBank/DDBJ databases">
        <authorList>
            <person name="Varghese N."/>
            <person name="Submissions S."/>
        </authorList>
    </citation>
    <scope>NUCLEOTIDE SEQUENCE [LARGE SCALE GENOMIC DNA]</scope>
    <source>
        <strain evidence="4">DSM 24786</strain>
    </source>
</reference>
<name>A0A1K1M1S9_9FLAO</name>
<dbReference type="Proteomes" id="UP000183257">
    <property type="component" value="Unassembled WGS sequence"/>
</dbReference>
<evidence type="ECO:0000256" key="2">
    <source>
        <dbReference type="SAM" id="SignalP"/>
    </source>
</evidence>
<feature type="region of interest" description="Disordered" evidence="1">
    <location>
        <begin position="32"/>
        <end position="54"/>
    </location>
</feature>
<feature type="signal peptide" evidence="2">
    <location>
        <begin position="1"/>
        <end position="23"/>
    </location>
</feature>
<accession>A0A1K1M1S9</accession>
<dbReference type="RefSeq" id="WP_072301959.1">
    <property type="nucleotide sequence ID" value="NZ_CBDUMO010000024.1"/>
</dbReference>
<organism evidence="3 4">
    <name type="scientific">Cellulophaga fucicola</name>
    <dbReference type="NCBI Taxonomy" id="76595"/>
    <lineage>
        <taxon>Bacteria</taxon>
        <taxon>Pseudomonadati</taxon>
        <taxon>Bacteroidota</taxon>
        <taxon>Flavobacteriia</taxon>
        <taxon>Flavobacteriales</taxon>
        <taxon>Flavobacteriaceae</taxon>
        <taxon>Cellulophaga</taxon>
    </lineage>
</organism>
<dbReference type="OrthoDB" id="1451306at2"/>
<keyword evidence="2" id="KW-0732">Signal</keyword>
<evidence type="ECO:0000313" key="3">
    <source>
        <dbReference type="EMBL" id="SFW17090.1"/>
    </source>
</evidence>
<dbReference type="STRING" id="76595.SAMN05660313_00267"/>
<protein>
    <recommendedName>
        <fullName evidence="5">LTXXQ motif family protein</fullName>
    </recommendedName>
</protein>
<keyword evidence="4" id="KW-1185">Reference proteome</keyword>